<evidence type="ECO:0000313" key="2">
    <source>
        <dbReference type="Proteomes" id="UP000826656"/>
    </source>
</evidence>
<name>A0ABQ7VCH6_SOLTU</name>
<gene>
    <name evidence="1" type="ORF">KY290_017850</name>
</gene>
<keyword evidence="2" id="KW-1185">Reference proteome</keyword>
<proteinExistence type="predicted"/>
<organism evidence="1 2">
    <name type="scientific">Solanum tuberosum</name>
    <name type="common">Potato</name>
    <dbReference type="NCBI Taxonomy" id="4113"/>
    <lineage>
        <taxon>Eukaryota</taxon>
        <taxon>Viridiplantae</taxon>
        <taxon>Streptophyta</taxon>
        <taxon>Embryophyta</taxon>
        <taxon>Tracheophyta</taxon>
        <taxon>Spermatophyta</taxon>
        <taxon>Magnoliopsida</taxon>
        <taxon>eudicotyledons</taxon>
        <taxon>Gunneridae</taxon>
        <taxon>Pentapetalae</taxon>
        <taxon>asterids</taxon>
        <taxon>lamiids</taxon>
        <taxon>Solanales</taxon>
        <taxon>Solanaceae</taxon>
        <taxon>Solanoideae</taxon>
        <taxon>Solaneae</taxon>
        <taxon>Solanum</taxon>
    </lineage>
</organism>
<dbReference type="EMBL" id="JAIVGD010000013">
    <property type="protein sequence ID" value="KAH0761777.1"/>
    <property type="molecule type" value="Genomic_DNA"/>
</dbReference>
<evidence type="ECO:0000313" key="1">
    <source>
        <dbReference type="EMBL" id="KAH0761777.1"/>
    </source>
</evidence>
<accession>A0ABQ7VCH6</accession>
<reference evidence="1 2" key="1">
    <citation type="journal article" date="2021" name="bioRxiv">
        <title>Chromosome-scale and haplotype-resolved genome assembly of a tetraploid potato cultivar.</title>
        <authorList>
            <person name="Sun H."/>
            <person name="Jiao W.-B."/>
            <person name="Krause K."/>
            <person name="Campoy J.A."/>
            <person name="Goel M."/>
            <person name="Folz-Donahue K."/>
            <person name="Kukat C."/>
            <person name="Huettel B."/>
            <person name="Schneeberger K."/>
        </authorList>
    </citation>
    <scope>NUCLEOTIDE SEQUENCE [LARGE SCALE GENOMIC DNA]</scope>
    <source>
        <strain evidence="1">SolTubOtavaFocal</strain>
        <tissue evidence="1">Leaves</tissue>
    </source>
</reference>
<sequence>MALLEVRQVRSRSNIDKSKGEANIIVIDDKLLLSLNTHKSEDIKIDLILRSLIRGNLIMIHFVKVSSQRVLKSF</sequence>
<protein>
    <submittedName>
        <fullName evidence="1">Uncharacterized protein</fullName>
    </submittedName>
</protein>
<comment type="caution">
    <text evidence="1">The sequence shown here is derived from an EMBL/GenBank/DDBJ whole genome shotgun (WGS) entry which is preliminary data.</text>
</comment>
<dbReference type="Proteomes" id="UP000826656">
    <property type="component" value="Unassembled WGS sequence"/>
</dbReference>